<keyword evidence="3" id="KW-0804">Transcription</keyword>
<evidence type="ECO:0000256" key="3">
    <source>
        <dbReference type="ARBA" id="ARBA00023163"/>
    </source>
</evidence>
<dbReference type="InterPro" id="IPR018060">
    <property type="entry name" value="HTH_AraC"/>
</dbReference>
<evidence type="ECO:0000259" key="5">
    <source>
        <dbReference type="PROSITE" id="PS01124"/>
    </source>
</evidence>
<organism evidence="6 7">
    <name type="scientific">Plastorhodobacter daqingensis</name>
    <dbReference type="NCBI Taxonomy" id="1387281"/>
    <lineage>
        <taxon>Bacteria</taxon>
        <taxon>Pseudomonadati</taxon>
        <taxon>Pseudomonadota</taxon>
        <taxon>Alphaproteobacteria</taxon>
        <taxon>Rhodobacterales</taxon>
        <taxon>Paracoccaceae</taxon>
        <taxon>Plastorhodobacter</taxon>
    </lineage>
</organism>
<keyword evidence="2" id="KW-0238">DNA-binding</keyword>
<dbReference type="SMART" id="SM00342">
    <property type="entry name" value="HTH_ARAC"/>
    <property type="match status" value="1"/>
</dbReference>
<keyword evidence="1" id="KW-0805">Transcription regulation</keyword>
<proteinExistence type="predicted"/>
<dbReference type="InterPro" id="IPR050204">
    <property type="entry name" value="AraC_XylS_family_regulators"/>
</dbReference>
<gene>
    <name evidence="6" type="ORF">ACFQXB_14915</name>
</gene>
<dbReference type="PANTHER" id="PTHR46796">
    <property type="entry name" value="HTH-TYPE TRANSCRIPTIONAL ACTIVATOR RHAS-RELATED"/>
    <property type="match status" value="1"/>
</dbReference>
<dbReference type="InterPro" id="IPR009057">
    <property type="entry name" value="Homeodomain-like_sf"/>
</dbReference>
<protein>
    <submittedName>
        <fullName evidence="6">Helix-turn-helix domain-containing protein</fullName>
    </submittedName>
</protein>
<dbReference type="SUPFAM" id="SSF46689">
    <property type="entry name" value="Homeodomain-like"/>
    <property type="match status" value="1"/>
</dbReference>
<evidence type="ECO:0000313" key="6">
    <source>
        <dbReference type="EMBL" id="MFC7705483.1"/>
    </source>
</evidence>
<keyword evidence="7" id="KW-1185">Reference proteome</keyword>
<dbReference type="PROSITE" id="PS01124">
    <property type="entry name" value="HTH_ARAC_FAMILY_2"/>
    <property type="match status" value="1"/>
</dbReference>
<reference evidence="7" key="1">
    <citation type="journal article" date="2019" name="Int. J. Syst. Evol. Microbiol.">
        <title>The Global Catalogue of Microorganisms (GCM) 10K type strain sequencing project: providing services to taxonomists for standard genome sequencing and annotation.</title>
        <authorList>
            <consortium name="The Broad Institute Genomics Platform"/>
            <consortium name="The Broad Institute Genome Sequencing Center for Infectious Disease"/>
            <person name="Wu L."/>
            <person name="Ma J."/>
        </authorList>
    </citation>
    <scope>NUCLEOTIDE SEQUENCE [LARGE SCALE GENOMIC DNA]</scope>
    <source>
        <strain evidence="7">CGMCC 1.12750</strain>
    </source>
</reference>
<name>A0ABW2UR80_9RHOB</name>
<evidence type="ECO:0000256" key="4">
    <source>
        <dbReference type="SAM" id="MobiDB-lite"/>
    </source>
</evidence>
<dbReference type="EMBL" id="JBHTFQ010000008">
    <property type="protein sequence ID" value="MFC7705483.1"/>
    <property type="molecule type" value="Genomic_DNA"/>
</dbReference>
<dbReference type="Pfam" id="PF12833">
    <property type="entry name" value="HTH_18"/>
    <property type="match status" value="1"/>
</dbReference>
<dbReference type="InterPro" id="IPR014710">
    <property type="entry name" value="RmlC-like_jellyroll"/>
</dbReference>
<dbReference type="InterPro" id="IPR018062">
    <property type="entry name" value="HTH_AraC-typ_CS"/>
</dbReference>
<dbReference type="Gene3D" id="1.10.10.60">
    <property type="entry name" value="Homeodomain-like"/>
    <property type="match status" value="1"/>
</dbReference>
<comment type="caution">
    <text evidence="6">The sequence shown here is derived from an EMBL/GenBank/DDBJ whole genome shotgun (WGS) entry which is preliminary data.</text>
</comment>
<feature type="domain" description="HTH araC/xylS-type" evidence="5">
    <location>
        <begin position="208"/>
        <end position="288"/>
    </location>
</feature>
<dbReference type="SUPFAM" id="SSF51182">
    <property type="entry name" value="RmlC-like cupins"/>
    <property type="match status" value="1"/>
</dbReference>
<dbReference type="PROSITE" id="PS00041">
    <property type="entry name" value="HTH_ARAC_FAMILY_1"/>
    <property type="match status" value="1"/>
</dbReference>
<evidence type="ECO:0000256" key="2">
    <source>
        <dbReference type="ARBA" id="ARBA00023125"/>
    </source>
</evidence>
<feature type="region of interest" description="Disordered" evidence="4">
    <location>
        <begin position="296"/>
        <end position="323"/>
    </location>
</feature>
<sequence length="323" mass="36224">MDDSEYPETMPATSPGVLAAIPPRALDLTLTRSAIRMQHSHSWSIDKVNTVHDLVICLGGQGDYVLGDERVRLLPGMAMMIPAGTRFQGRNPDPAVTYTGLAQHFRLDLFGRHDLLSRMRYRRIVRLSRWQVVGPLVRHYRATAPAGSVTLAMHHAFMFLLTEFIEDAFIAWTERDDAALNEPGGLAAAITLAATRIASDPLQRGLSERVVAAAPYNPDYFRREFSRRLGASPARFQEARRMEMGMQYLEAGLSVAETAHRLGFQDSYYFSRLFKQHIGISPRGWQEQLRLRRDGQWPRGEEDGQVIYPLKPGASNAGMAGDD</sequence>
<dbReference type="InterPro" id="IPR011051">
    <property type="entry name" value="RmlC_Cupin_sf"/>
</dbReference>
<evidence type="ECO:0000256" key="1">
    <source>
        <dbReference type="ARBA" id="ARBA00023015"/>
    </source>
</evidence>
<dbReference type="Gene3D" id="2.60.120.10">
    <property type="entry name" value="Jelly Rolls"/>
    <property type="match status" value="1"/>
</dbReference>
<evidence type="ECO:0000313" key="7">
    <source>
        <dbReference type="Proteomes" id="UP001596516"/>
    </source>
</evidence>
<dbReference type="RefSeq" id="WP_377405447.1">
    <property type="nucleotide sequence ID" value="NZ_JBHTFQ010000008.1"/>
</dbReference>
<dbReference type="Proteomes" id="UP001596516">
    <property type="component" value="Unassembled WGS sequence"/>
</dbReference>
<accession>A0ABW2UR80</accession>